<dbReference type="RefSeq" id="WP_118367475.1">
    <property type="nucleotide sequence ID" value="NZ_CABJDZ010000001.1"/>
</dbReference>
<dbReference type="AlphaFoldDB" id="A0A415HVF0"/>
<dbReference type="Proteomes" id="UP000284267">
    <property type="component" value="Unassembled WGS sequence"/>
</dbReference>
<dbReference type="EMBL" id="QROE01000001">
    <property type="protein sequence ID" value="RHK98227.1"/>
    <property type="molecule type" value="Genomic_DNA"/>
</dbReference>
<protein>
    <submittedName>
        <fullName evidence="1">Uncharacterized protein</fullName>
    </submittedName>
</protein>
<accession>A0A415HVF0</accession>
<evidence type="ECO:0000313" key="1">
    <source>
        <dbReference type="EMBL" id="RHK98227.1"/>
    </source>
</evidence>
<gene>
    <name evidence="1" type="ORF">DW040_02675</name>
</gene>
<reference evidence="1 2" key="1">
    <citation type="submission" date="2018-08" db="EMBL/GenBank/DDBJ databases">
        <title>A genome reference for cultivated species of the human gut microbiota.</title>
        <authorList>
            <person name="Zou Y."/>
            <person name="Xue W."/>
            <person name="Luo G."/>
        </authorList>
    </citation>
    <scope>NUCLEOTIDE SEQUENCE [LARGE SCALE GENOMIC DNA]</scope>
    <source>
        <strain evidence="1 2">AF39-4</strain>
    </source>
</reference>
<evidence type="ECO:0000313" key="2">
    <source>
        <dbReference type="Proteomes" id="UP000284267"/>
    </source>
</evidence>
<sequence length="105" mass="12088">MTNYKIKHGDMELWLILAALGKGEQRKNPDDFTRNPDGSLPVKFEVGGVELDFSNVAKRIEDSIDSLVMNNAQQLLNTKYSRIINEIEDIQNRLEDQKATLFKYE</sequence>
<name>A0A415HVF0_9FIRM</name>
<comment type="caution">
    <text evidence="1">The sequence shown here is derived from an EMBL/GenBank/DDBJ whole genome shotgun (WGS) entry which is preliminary data.</text>
</comment>
<organism evidence="1 2">
    <name type="scientific">Blautia obeum</name>
    <dbReference type="NCBI Taxonomy" id="40520"/>
    <lineage>
        <taxon>Bacteria</taxon>
        <taxon>Bacillati</taxon>
        <taxon>Bacillota</taxon>
        <taxon>Clostridia</taxon>
        <taxon>Lachnospirales</taxon>
        <taxon>Lachnospiraceae</taxon>
        <taxon>Blautia</taxon>
    </lineage>
</organism>
<proteinExistence type="predicted"/>